<dbReference type="NCBIfam" id="TIGR02734">
    <property type="entry name" value="crtI_fam"/>
    <property type="match status" value="1"/>
</dbReference>
<keyword evidence="8" id="KW-1185">Reference proteome</keyword>
<organism evidence="7 8">
    <name type="scientific">Algimonas ampicilliniresistens</name>
    <dbReference type="NCBI Taxonomy" id="1298735"/>
    <lineage>
        <taxon>Bacteria</taxon>
        <taxon>Pseudomonadati</taxon>
        <taxon>Pseudomonadota</taxon>
        <taxon>Alphaproteobacteria</taxon>
        <taxon>Maricaulales</taxon>
        <taxon>Robiginitomaculaceae</taxon>
        <taxon>Algimonas</taxon>
    </lineage>
</organism>
<dbReference type="InterPro" id="IPR014105">
    <property type="entry name" value="Carotenoid/retinoid_OxRdtase"/>
</dbReference>
<dbReference type="InterPro" id="IPR002937">
    <property type="entry name" value="Amino_oxidase"/>
</dbReference>
<protein>
    <submittedName>
        <fullName evidence="7">Phytoene dehydrogenase</fullName>
    </submittedName>
</protein>
<evidence type="ECO:0000256" key="5">
    <source>
        <dbReference type="RuleBase" id="RU362075"/>
    </source>
</evidence>
<gene>
    <name evidence="7" type="primary">crtI</name>
    <name evidence="7" type="ORF">GCM10007853_14920</name>
</gene>
<comment type="similarity">
    <text evidence="2 5">Belongs to the carotenoid/retinoid oxidoreductase family.</text>
</comment>
<evidence type="ECO:0000256" key="4">
    <source>
        <dbReference type="ARBA" id="ARBA00023002"/>
    </source>
</evidence>
<accession>A0ABQ5V9W2</accession>
<comment type="pathway">
    <text evidence="1 5">Carotenoid biosynthesis.</text>
</comment>
<reference evidence="7" key="2">
    <citation type="submission" date="2023-01" db="EMBL/GenBank/DDBJ databases">
        <title>Draft genome sequence of Algimonas ampicilliniresistens strain NBRC 108219.</title>
        <authorList>
            <person name="Sun Q."/>
            <person name="Mori K."/>
        </authorList>
    </citation>
    <scope>NUCLEOTIDE SEQUENCE</scope>
    <source>
        <strain evidence="7">NBRC 108219</strain>
    </source>
</reference>
<dbReference type="InterPro" id="IPR036188">
    <property type="entry name" value="FAD/NAD-bd_sf"/>
</dbReference>
<dbReference type="Proteomes" id="UP001161391">
    <property type="component" value="Unassembled WGS sequence"/>
</dbReference>
<evidence type="ECO:0000256" key="3">
    <source>
        <dbReference type="ARBA" id="ARBA00022746"/>
    </source>
</evidence>
<feature type="domain" description="Amine oxidase" evidence="6">
    <location>
        <begin position="29"/>
        <end position="505"/>
    </location>
</feature>
<dbReference type="RefSeq" id="WP_284389215.1">
    <property type="nucleotide sequence ID" value="NZ_BSNK01000001.1"/>
</dbReference>
<dbReference type="SUPFAM" id="SSF51905">
    <property type="entry name" value="FAD/NAD(P)-binding domain"/>
    <property type="match status" value="1"/>
</dbReference>
<keyword evidence="3 5" id="KW-0125">Carotenoid biosynthesis</keyword>
<dbReference type="PANTHER" id="PTHR43734">
    <property type="entry name" value="PHYTOENE DESATURASE"/>
    <property type="match status" value="1"/>
</dbReference>
<keyword evidence="4 5" id="KW-0560">Oxidoreductase</keyword>
<name>A0ABQ5V9W2_9PROT</name>
<evidence type="ECO:0000259" key="6">
    <source>
        <dbReference type="Pfam" id="PF01593"/>
    </source>
</evidence>
<dbReference type="Pfam" id="PF01593">
    <property type="entry name" value="Amino_oxidase"/>
    <property type="match status" value="1"/>
</dbReference>
<reference evidence="7" key="1">
    <citation type="journal article" date="2014" name="Int. J. Syst. Evol. Microbiol.">
        <title>Complete genome of a new Firmicutes species belonging to the dominant human colonic microbiota ('Ruminococcus bicirculans') reveals two chromosomes and a selective capacity to utilize plant glucans.</title>
        <authorList>
            <consortium name="NISC Comparative Sequencing Program"/>
            <person name="Wegmann U."/>
            <person name="Louis P."/>
            <person name="Goesmann A."/>
            <person name="Henrissat B."/>
            <person name="Duncan S.H."/>
            <person name="Flint H.J."/>
        </authorList>
    </citation>
    <scope>NUCLEOTIDE SEQUENCE</scope>
    <source>
        <strain evidence="7">NBRC 108219</strain>
    </source>
</reference>
<dbReference type="PANTHER" id="PTHR43734:SF3">
    <property type="entry name" value="B-CAROTENE KETOLASE"/>
    <property type="match status" value="1"/>
</dbReference>
<dbReference type="EMBL" id="BSNK01000001">
    <property type="protein sequence ID" value="GLQ23618.1"/>
    <property type="molecule type" value="Genomic_DNA"/>
</dbReference>
<evidence type="ECO:0000256" key="2">
    <source>
        <dbReference type="ARBA" id="ARBA00006046"/>
    </source>
</evidence>
<evidence type="ECO:0000256" key="1">
    <source>
        <dbReference type="ARBA" id="ARBA00004829"/>
    </source>
</evidence>
<evidence type="ECO:0000313" key="8">
    <source>
        <dbReference type="Proteomes" id="UP001161391"/>
    </source>
</evidence>
<proteinExistence type="inferred from homology"/>
<evidence type="ECO:0000313" key="7">
    <source>
        <dbReference type="EMBL" id="GLQ23618.1"/>
    </source>
</evidence>
<dbReference type="Gene3D" id="3.50.50.60">
    <property type="entry name" value="FAD/NAD(P)-binding domain"/>
    <property type="match status" value="3"/>
</dbReference>
<sequence>MTAVIDPAEIAAAKVGGKPTAIVIGAGFGGIALAIRLQTMGFAVTLLDNRDKPGGRAYVYEEDGFKFDGGPTVITDPDCLRELWDISGRNMDDYVTLLPVDPFYRLQWEDGDVLDYTQSQETLEAEIGKRNQADVAGYRKFLAYSQDLYREGYEKLGTTAFLKFGQMIKAAPQLIRLRADKSVYSMVSKFVKNERVRQLLSFQSLLVGGNPFKTSSIYALIHALERKGGVWFAKGGTGALVDGMIRLFNDLGGVVKLSTEITDIRTEGDRVTGVEAADGWSMDADLVASNADVVHTYTQLLRGHDRGKSYGKELKKKSHSMSLFVLYFGLKTTHPDMKHHIILLGQRYRELIAEIFGKGRKVPDDFSLYLHAPCVTDSSMAPEGCSSYYVLSPVPHLGHADIDWDEFGQAYADKILDYLEEHSIPNLRRDLVVQKTLTPFGFRDEMNTHHGSAFSIEPILTQSAWFRPHNRDDVLCNLYIVGAGTHPGAGVPGVVGAAKATAGVVADDFKSVLAS</sequence>
<comment type="caution">
    <text evidence="7">The sequence shown here is derived from an EMBL/GenBank/DDBJ whole genome shotgun (WGS) entry which is preliminary data.</text>
</comment>